<name>A0ABV4DH74_9FIRM</name>
<dbReference type="SUPFAM" id="SSF51430">
    <property type="entry name" value="NAD(P)-linked oxidoreductase"/>
    <property type="match status" value="1"/>
</dbReference>
<comment type="caution">
    <text evidence="1">The sequence shown here is derived from an EMBL/GenBank/DDBJ whole genome shotgun (WGS) entry which is preliminary data.</text>
</comment>
<dbReference type="Proteomes" id="UP001565219">
    <property type="component" value="Unassembled WGS sequence"/>
</dbReference>
<protein>
    <submittedName>
        <fullName evidence="1">Uncharacterized protein</fullName>
    </submittedName>
</protein>
<accession>A0ABV4DH74</accession>
<dbReference type="EMBL" id="JBCLTR010000011">
    <property type="protein sequence ID" value="MEY8633867.1"/>
    <property type="molecule type" value="Genomic_DNA"/>
</dbReference>
<keyword evidence="2" id="KW-1185">Reference proteome</keyword>
<organism evidence="1 2">
    <name type="scientific">Anaerostipes hominis</name>
    <name type="common">ex Lee et al. 2021</name>
    <dbReference type="NCBI Taxonomy" id="2025494"/>
    <lineage>
        <taxon>Bacteria</taxon>
        <taxon>Bacillati</taxon>
        <taxon>Bacillota</taxon>
        <taxon>Clostridia</taxon>
        <taxon>Lachnospirales</taxon>
        <taxon>Lachnospiraceae</taxon>
        <taxon>Anaerostipes</taxon>
    </lineage>
</organism>
<sequence length="74" mass="8243">MNTVICLIGVTALALLCVKYALQHKTIPLVKSVTRESIKDNLKLDFTISPEDMKILDAVSTCEGSYRDSDHIDF</sequence>
<gene>
    <name evidence="1" type="ORF">AALG99_10050</name>
</gene>
<proteinExistence type="predicted"/>
<dbReference type="RefSeq" id="WP_024728462.1">
    <property type="nucleotide sequence ID" value="NZ_BAABXW010000001.1"/>
</dbReference>
<reference evidence="1 2" key="1">
    <citation type="submission" date="2024-03" db="EMBL/GenBank/DDBJ databases">
        <title>Mouse gut bacterial collection (mGBC) of GemPharmatech.</title>
        <authorList>
            <person name="He Y."/>
            <person name="Dong L."/>
            <person name="Wu D."/>
            <person name="Gao X."/>
            <person name="Lin Z."/>
        </authorList>
    </citation>
    <scope>NUCLEOTIDE SEQUENCE [LARGE SCALE GENOMIC DNA]</scope>
    <source>
        <strain evidence="1 2">32-10</strain>
    </source>
</reference>
<dbReference type="InterPro" id="IPR036812">
    <property type="entry name" value="NAD(P)_OxRdtase_dom_sf"/>
</dbReference>
<dbReference type="Gene3D" id="3.20.20.100">
    <property type="entry name" value="NADP-dependent oxidoreductase domain"/>
    <property type="match status" value="1"/>
</dbReference>
<evidence type="ECO:0000313" key="1">
    <source>
        <dbReference type="EMBL" id="MEY8633867.1"/>
    </source>
</evidence>
<evidence type="ECO:0000313" key="2">
    <source>
        <dbReference type="Proteomes" id="UP001565219"/>
    </source>
</evidence>